<dbReference type="AlphaFoldDB" id="A0A075FJT1"/>
<dbReference type="EMBL" id="KF900339">
    <property type="protein sequence ID" value="AIE91468.1"/>
    <property type="molecule type" value="Genomic_DNA"/>
</dbReference>
<dbReference type="InterPro" id="IPR036390">
    <property type="entry name" value="WH_DNA-bd_sf"/>
</dbReference>
<evidence type="ECO:0000313" key="1">
    <source>
        <dbReference type="EMBL" id="AIE91468.1"/>
    </source>
</evidence>
<protein>
    <submittedName>
        <fullName evidence="1">Uncharacterized protein</fullName>
    </submittedName>
</protein>
<name>A0A075FJT1_9EURY</name>
<dbReference type="InterPro" id="IPR036388">
    <property type="entry name" value="WH-like_DNA-bd_sf"/>
</dbReference>
<sequence>MLWENGWINIDPEPPHAVALTEDGRRLARLPLPFFDEGEIGDSIIPPEVTQELLNQIQSNMAPEAENIRIIRDALNGAGATNSELIRHYTDQMEGIATDSSGNFMMRDTIEKQGANVVSSTLNRLEEMGLVERERVNKEEQALQPIRVTHTGVSTDRVRYSLSEYGIEIIGGGLSEWV</sequence>
<organism evidence="1">
    <name type="scientific">uncultured marine group II/III euryarchaeote AD1000_11_G05</name>
    <dbReference type="NCBI Taxonomy" id="1457723"/>
    <lineage>
        <taxon>Archaea</taxon>
        <taxon>Methanobacteriati</taxon>
        <taxon>Methanobacteriota</taxon>
        <taxon>environmental samples</taxon>
    </lineage>
</organism>
<dbReference type="Gene3D" id="1.10.10.10">
    <property type="entry name" value="Winged helix-like DNA-binding domain superfamily/Winged helix DNA-binding domain"/>
    <property type="match status" value="1"/>
</dbReference>
<reference evidence="1" key="1">
    <citation type="journal article" date="2014" name="Genome Biol. Evol.">
        <title>Pangenome evidence for extensive interdomain horizontal transfer affecting lineage core and shell genes in uncultured planktonic thaumarchaeota and euryarchaeota.</title>
        <authorList>
            <person name="Deschamps P."/>
            <person name="Zivanovic Y."/>
            <person name="Moreira D."/>
            <person name="Rodriguez-Valera F."/>
            <person name="Lopez-Garcia P."/>
        </authorList>
    </citation>
    <scope>NUCLEOTIDE SEQUENCE</scope>
</reference>
<proteinExistence type="predicted"/>
<dbReference type="SUPFAM" id="SSF46785">
    <property type="entry name" value="Winged helix' DNA-binding domain"/>
    <property type="match status" value="1"/>
</dbReference>
<accession>A0A075FJT1</accession>